<keyword evidence="4" id="KW-0547">Nucleotide-binding</keyword>
<keyword evidence="3" id="KW-0808">Transferase</keyword>
<keyword evidence="5 10" id="KW-0418">Kinase</keyword>
<dbReference type="STRING" id="554155.C5FMR1"/>
<evidence type="ECO:0000313" key="10">
    <source>
        <dbReference type="EMBL" id="EEQ31164.1"/>
    </source>
</evidence>
<dbReference type="GO" id="GO:0000245">
    <property type="term" value="P:spliceosomal complex assembly"/>
    <property type="evidence" value="ECO:0007669"/>
    <property type="project" value="TreeGrafter"/>
</dbReference>
<dbReference type="Gene3D" id="1.10.510.10">
    <property type="entry name" value="Transferase(Phosphotransferase) domain 1"/>
    <property type="match status" value="2"/>
</dbReference>
<dbReference type="EC" id="2.7.11.1" evidence="1"/>
<dbReference type="SMART" id="SM00220">
    <property type="entry name" value="S_TKc"/>
    <property type="match status" value="1"/>
</dbReference>
<dbReference type="HOGENOM" id="CLU_000288_81_1_1"/>
<dbReference type="OMA" id="EENSPYY"/>
<dbReference type="InterPro" id="IPR000719">
    <property type="entry name" value="Prot_kinase_dom"/>
</dbReference>
<evidence type="ECO:0000256" key="1">
    <source>
        <dbReference type="ARBA" id="ARBA00012513"/>
    </source>
</evidence>
<evidence type="ECO:0000256" key="2">
    <source>
        <dbReference type="ARBA" id="ARBA00022527"/>
    </source>
</evidence>
<dbReference type="Pfam" id="PF00069">
    <property type="entry name" value="Pkinase"/>
    <property type="match status" value="1"/>
</dbReference>
<comment type="catalytic activity">
    <reaction evidence="7">
        <text>L-threonyl-[protein] + ATP = O-phospho-L-threonyl-[protein] + ADP + H(+)</text>
        <dbReference type="Rhea" id="RHEA:46608"/>
        <dbReference type="Rhea" id="RHEA-COMP:11060"/>
        <dbReference type="Rhea" id="RHEA-COMP:11605"/>
        <dbReference type="ChEBI" id="CHEBI:15378"/>
        <dbReference type="ChEBI" id="CHEBI:30013"/>
        <dbReference type="ChEBI" id="CHEBI:30616"/>
        <dbReference type="ChEBI" id="CHEBI:61977"/>
        <dbReference type="ChEBI" id="CHEBI:456216"/>
        <dbReference type="EC" id="2.7.11.1"/>
    </reaction>
</comment>
<evidence type="ECO:0000259" key="9">
    <source>
        <dbReference type="PROSITE" id="PS50011"/>
    </source>
</evidence>
<accession>C5FMR1</accession>
<dbReference type="EMBL" id="DS995703">
    <property type="protein sequence ID" value="EEQ31164.1"/>
    <property type="molecule type" value="Genomic_DNA"/>
</dbReference>
<dbReference type="PANTHER" id="PTHR47634:SF9">
    <property type="entry name" value="PROTEIN KINASE DOMAIN-CONTAINING PROTEIN-RELATED"/>
    <property type="match status" value="1"/>
</dbReference>
<evidence type="ECO:0000256" key="8">
    <source>
        <dbReference type="ARBA" id="ARBA00048679"/>
    </source>
</evidence>
<keyword evidence="11" id="KW-1185">Reference proteome</keyword>
<evidence type="ECO:0000256" key="3">
    <source>
        <dbReference type="ARBA" id="ARBA00022679"/>
    </source>
</evidence>
<organism evidence="10 11">
    <name type="scientific">Arthroderma otae (strain ATCC MYA-4605 / CBS 113480)</name>
    <name type="common">Microsporum canis</name>
    <dbReference type="NCBI Taxonomy" id="554155"/>
    <lineage>
        <taxon>Eukaryota</taxon>
        <taxon>Fungi</taxon>
        <taxon>Dikarya</taxon>
        <taxon>Ascomycota</taxon>
        <taxon>Pezizomycotina</taxon>
        <taxon>Eurotiomycetes</taxon>
        <taxon>Eurotiomycetidae</taxon>
        <taxon>Onygenales</taxon>
        <taxon>Arthrodermataceae</taxon>
        <taxon>Microsporum</taxon>
    </lineage>
</organism>
<keyword evidence="2" id="KW-0723">Serine/threonine-protein kinase</keyword>
<dbReference type="Gene3D" id="3.30.200.20">
    <property type="entry name" value="Phosphorylase Kinase, domain 1"/>
    <property type="match status" value="1"/>
</dbReference>
<comment type="catalytic activity">
    <reaction evidence="8">
        <text>L-seryl-[protein] + ATP = O-phospho-L-seryl-[protein] + ADP + H(+)</text>
        <dbReference type="Rhea" id="RHEA:17989"/>
        <dbReference type="Rhea" id="RHEA-COMP:9863"/>
        <dbReference type="Rhea" id="RHEA-COMP:11604"/>
        <dbReference type="ChEBI" id="CHEBI:15378"/>
        <dbReference type="ChEBI" id="CHEBI:29999"/>
        <dbReference type="ChEBI" id="CHEBI:30616"/>
        <dbReference type="ChEBI" id="CHEBI:83421"/>
        <dbReference type="ChEBI" id="CHEBI:456216"/>
        <dbReference type="EC" id="2.7.11.1"/>
    </reaction>
</comment>
<dbReference type="InterPro" id="IPR051334">
    <property type="entry name" value="SRPK"/>
</dbReference>
<dbReference type="PANTHER" id="PTHR47634">
    <property type="entry name" value="PROTEIN KINASE DOMAIN-CONTAINING PROTEIN-RELATED"/>
    <property type="match status" value="1"/>
</dbReference>
<dbReference type="Proteomes" id="UP000002035">
    <property type="component" value="Unassembled WGS sequence"/>
</dbReference>
<evidence type="ECO:0000256" key="4">
    <source>
        <dbReference type="ARBA" id="ARBA00022741"/>
    </source>
</evidence>
<dbReference type="RefSeq" id="XP_002848477.1">
    <property type="nucleotide sequence ID" value="XM_002848431.1"/>
</dbReference>
<dbReference type="PROSITE" id="PS50011">
    <property type="entry name" value="PROTEIN_KINASE_DOM"/>
    <property type="match status" value="1"/>
</dbReference>
<evidence type="ECO:0000256" key="7">
    <source>
        <dbReference type="ARBA" id="ARBA00047899"/>
    </source>
</evidence>
<sequence>MAANKIAKLPLRSVLRPLRALRHQSWPPSTAIPPKLDSSQPVEEENSPYYHPSCFYPARIGQVLHDRYQIVSKLGYGSRATVWLAKDLYQWRWFHERYVAVKISSNSDTRKVAGDAEVDILRHISTANPGHVGWHFVRQLRDSFQLEGTAPGRPHACLVFDPLRESLGRYCRRWNTGAMPPEFFRIVLQMILQALDYLHTECHIIHAVRGDGPVAHDGCIQAEVYRAPEVVLDKGYSYSADIWSLGVMLWDFLEGRTLFDAVDPFKVPEYDDEKHLAYITALLGPAPKDLLDQGKRTSMFYNPSGNLHTPSLIPTDFSFESTVSMMSGERKRRFISFVRRMVKWKPEDRSTAKELLSDPWLHEDFPEE</sequence>
<name>C5FMR1_ARTOC</name>
<dbReference type="SUPFAM" id="SSF56112">
    <property type="entry name" value="Protein kinase-like (PK-like)"/>
    <property type="match status" value="1"/>
</dbReference>
<evidence type="ECO:0000256" key="5">
    <source>
        <dbReference type="ARBA" id="ARBA00022777"/>
    </source>
</evidence>
<keyword evidence="6" id="KW-0067">ATP-binding</keyword>
<evidence type="ECO:0000313" key="11">
    <source>
        <dbReference type="Proteomes" id="UP000002035"/>
    </source>
</evidence>
<dbReference type="AlphaFoldDB" id="C5FMR1"/>
<evidence type="ECO:0000256" key="6">
    <source>
        <dbReference type="ARBA" id="ARBA00022840"/>
    </source>
</evidence>
<reference evidence="11" key="1">
    <citation type="journal article" date="2012" name="MBio">
        <title>Comparative genome analysis of Trichophyton rubrum and related dermatophytes reveals candidate genes involved in infection.</title>
        <authorList>
            <person name="Martinez D.A."/>
            <person name="Oliver B.G."/>
            <person name="Graeser Y."/>
            <person name="Goldberg J.M."/>
            <person name="Li W."/>
            <person name="Martinez-Rossi N.M."/>
            <person name="Monod M."/>
            <person name="Shelest E."/>
            <person name="Barton R.C."/>
            <person name="Birch E."/>
            <person name="Brakhage A.A."/>
            <person name="Chen Z."/>
            <person name="Gurr S.J."/>
            <person name="Heiman D."/>
            <person name="Heitman J."/>
            <person name="Kosti I."/>
            <person name="Rossi A."/>
            <person name="Saif S."/>
            <person name="Samalova M."/>
            <person name="Saunders C.W."/>
            <person name="Shea T."/>
            <person name="Summerbell R.C."/>
            <person name="Xu J."/>
            <person name="Young S."/>
            <person name="Zeng Q."/>
            <person name="Birren B.W."/>
            <person name="Cuomo C.A."/>
            <person name="White T.C."/>
        </authorList>
    </citation>
    <scope>NUCLEOTIDE SEQUENCE [LARGE SCALE GENOMIC DNA]</scope>
    <source>
        <strain evidence="11">ATCC MYA-4605 / CBS 113480</strain>
    </source>
</reference>
<gene>
    <name evidence="10" type="ORF">MCYG_03983</name>
</gene>
<dbReference type="GO" id="GO:0004674">
    <property type="term" value="F:protein serine/threonine kinase activity"/>
    <property type="evidence" value="ECO:0007669"/>
    <property type="project" value="UniProtKB-KW"/>
</dbReference>
<dbReference type="GeneID" id="9222799"/>
<dbReference type="OrthoDB" id="5979581at2759"/>
<proteinExistence type="predicted"/>
<dbReference type="eggNOG" id="KOG0667">
    <property type="taxonomic scope" value="Eukaryota"/>
</dbReference>
<protein>
    <recommendedName>
        <fullName evidence="1">non-specific serine/threonine protein kinase</fullName>
        <ecNumber evidence="1">2.7.11.1</ecNumber>
    </recommendedName>
</protein>
<dbReference type="GO" id="GO:0050684">
    <property type="term" value="P:regulation of mRNA processing"/>
    <property type="evidence" value="ECO:0007669"/>
    <property type="project" value="TreeGrafter"/>
</dbReference>
<dbReference type="InterPro" id="IPR011009">
    <property type="entry name" value="Kinase-like_dom_sf"/>
</dbReference>
<feature type="domain" description="Protein kinase" evidence="9">
    <location>
        <begin position="68"/>
        <end position="361"/>
    </location>
</feature>
<dbReference type="VEuPathDB" id="FungiDB:MCYG_03983"/>
<dbReference type="GO" id="GO:0005524">
    <property type="term" value="F:ATP binding"/>
    <property type="evidence" value="ECO:0007669"/>
    <property type="project" value="UniProtKB-KW"/>
</dbReference>